<dbReference type="AlphaFoldDB" id="A0A9P4IYH2"/>
<evidence type="ECO:0000313" key="3">
    <source>
        <dbReference type="Proteomes" id="UP000799439"/>
    </source>
</evidence>
<organism evidence="2 3">
    <name type="scientific">Myriangium duriaei CBS 260.36</name>
    <dbReference type="NCBI Taxonomy" id="1168546"/>
    <lineage>
        <taxon>Eukaryota</taxon>
        <taxon>Fungi</taxon>
        <taxon>Dikarya</taxon>
        <taxon>Ascomycota</taxon>
        <taxon>Pezizomycotina</taxon>
        <taxon>Dothideomycetes</taxon>
        <taxon>Dothideomycetidae</taxon>
        <taxon>Myriangiales</taxon>
        <taxon>Myriangiaceae</taxon>
        <taxon>Myriangium</taxon>
    </lineage>
</organism>
<dbReference type="EMBL" id="ML996090">
    <property type="protein sequence ID" value="KAF2150152.1"/>
    <property type="molecule type" value="Genomic_DNA"/>
</dbReference>
<feature type="signal peptide" evidence="1">
    <location>
        <begin position="1"/>
        <end position="18"/>
    </location>
</feature>
<evidence type="ECO:0000313" key="2">
    <source>
        <dbReference type="EMBL" id="KAF2150152.1"/>
    </source>
</evidence>
<protein>
    <submittedName>
        <fullName evidence="2">Uncharacterized protein</fullName>
    </submittedName>
</protein>
<dbReference type="Proteomes" id="UP000799439">
    <property type="component" value="Unassembled WGS sequence"/>
</dbReference>
<keyword evidence="1" id="KW-0732">Signal</keyword>
<proteinExistence type="predicted"/>
<keyword evidence="3" id="KW-1185">Reference proteome</keyword>
<accession>A0A9P4IYH2</accession>
<sequence length="158" mass="18162">MKSLILLPALLFAALAAATQVRLTVQFRSNNRIQSAVRNTRTHPLIARELDGQSWLDKYRAWMTHSKELRLTNIRPLPSRNEKGIKETFEDMVTIIKSYEELGPMDPDPKLPSDDEGRVSRRRMLRMKGVGAFVAWTEDCREPATYPGLTFWSAERNC</sequence>
<evidence type="ECO:0000256" key="1">
    <source>
        <dbReference type="SAM" id="SignalP"/>
    </source>
</evidence>
<gene>
    <name evidence="2" type="ORF">K461DRAFT_296529</name>
</gene>
<reference evidence="2" key="1">
    <citation type="journal article" date="2020" name="Stud. Mycol.">
        <title>101 Dothideomycetes genomes: a test case for predicting lifestyles and emergence of pathogens.</title>
        <authorList>
            <person name="Haridas S."/>
            <person name="Albert R."/>
            <person name="Binder M."/>
            <person name="Bloem J."/>
            <person name="Labutti K."/>
            <person name="Salamov A."/>
            <person name="Andreopoulos B."/>
            <person name="Baker S."/>
            <person name="Barry K."/>
            <person name="Bills G."/>
            <person name="Bluhm B."/>
            <person name="Cannon C."/>
            <person name="Castanera R."/>
            <person name="Culley D."/>
            <person name="Daum C."/>
            <person name="Ezra D."/>
            <person name="Gonzalez J."/>
            <person name="Henrissat B."/>
            <person name="Kuo A."/>
            <person name="Liang C."/>
            <person name="Lipzen A."/>
            <person name="Lutzoni F."/>
            <person name="Magnuson J."/>
            <person name="Mondo S."/>
            <person name="Nolan M."/>
            <person name="Ohm R."/>
            <person name="Pangilinan J."/>
            <person name="Park H.-J."/>
            <person name="Ramirez L."/>
            <person name="Alfaro M."/>
            <person name="Sun H."/>
            <person name="Tritt A."/>
            <person name="Yoshinaga Y."/>
            <person name="Zwiers L.-H."/>
            <person name="Turgeon B."/>
            <person name="Goodwin S."/>
            <person name="Spatafora J."/>
            <person name="Crous P."/>
            <person name="Grigoriev I."/>
        </authorList>
    </citation>
    <scope>NUCLEOTIDE SEQUENCE</scope>
    <source>
        <strain evidence="2">CBS 260.36</strain>
    </source>
</reference>
<name>A0A9P4IYH2_9PEZI</name>
<feature type="chain" id="PRO_5040454432" evidence="1">
    <location>
        <begin position="19"/>
        <end position="158"/>
    </location>
</feature>
<comment type="caution">
    <text evidence="2">The sequence shown here is derived from an EMBL/GenBank/DDBJ whole genome shotgun (WGS) entry which is preliminary data.</text>
</comment>